<proteinExistence type="predicted"/>
<keyword evidence="3" id="KW-1185">Reference proteome</keyword>
<dbReference type="EMBL" id="CP029463">
    <property type="protein sequence ID" value="AWM13356.1"/>
    <property type="molecule type" value="Genomic_DNA"/>
</dbReference>
<feature type="signal peptide" evidence="1">
    <location>
        <begin position="1"/>
        <end position="21"/>
    </location>
</feature>
<organism evidence="2 3">
    <name type="scientific">Flavobacterium sediminis</name>
    <dbReference type="NCBI Taxonomy" id="2201181"/>
    <lineage>
        <taxon>Bacteria</taxon>
        <taxon>Pseudomonadati</taxon>
        <taxon>Bacteroidota</taxon>
        <taxon>Flavobacteriia</taxon>
        <taxon>Flavobacteriales</taxon>
        <taxon>Flavobacteriaceae</taxon>
        <taxon>Flavobacterium</taxon>
    </lineage>
</organism>
<feature type="chain" id="PRO_5015971095" evidence="1">
    <location>
        <begin position="22"/>
        <end position="129"/>
    </location>
</feature>
<evidence type="ECO:0000256" key="1">
    <source>
        <dbReference type="SAM" id="SignalP"/>
    </source>
</evidence>
<protein>
    <submittedName>
        <fullName evidence="2">Uncharacterized protein</fullName>
    </submittedName>
</protein>
<sequence length="129" mass="13945">MKVNKLLIGVFASLAIFLASCGGDTKTAKDGHAHTEGDGHDHATEQVVEKPAEKITAKDRNEKGELIDAHGHLITGCPGHKEMIGSEGDMCPKCEYMTMIPITWDITGVDTVRVTTLSDYNPPADKLKK</sequence>
<dbReference type="OrthoDB" id="799314at2"/>
<keyword evidence="1" id="KW-0732">Signal</keyword>
<dbReference type="KEGG" id="fse:DI487_05445"/>
<name>A0A2U8QU18_9FLAO</name>
<dbReference type="Proteomes" id="UP000245429">
    <property type="component" value="Chromosome"/>
</dbReference>
<dbReference type="RefSeq" id="WP_066436101.1">
    <property type="nucleotide sequence ID" value="NZ_CP029463.1"/>
</dbReference>
<dbReference type="AlphaFoldDB" id="A0A2U8QU18"/>
<accession>A0A2U8QU18</accession>
<reference evidence="2 3" key="1">
    <citation type="submission" date="2018-05" db="EMBL/GenBank/DDBJ databases">
        <title>Flavobacterium sp. MEBiC07310.</title>
        <authorList>
            <person name="Baek K."/>
        </authorList>
    </citation>
    <scope>NUCLEOTIDE SEQUENCE [LARGE SCALE GENOMIC DNA]</scope>
    <source>
        <strain evidence="2 3">MEBiC07310</strain>
    </source>
</reference>
<evidence type="ECO:0000313" key="2">
    <source>
        <dbReference type="EMBL" id="AWM13356.1"/>
    </source>
</evidence>
<evidence type="ECO:0000313" key="3">
    <source>
        <dbReference type="Proteomes" id="UP000245429"/>
    </source>
</evidence>
<dbReference type="PROSITE" id="PS51257">
    <property type="entry name" value="PROKAR_LIPOPROTEIN"/>
    <property type="match status" value="1"/>
</dbReference>
<gene>
    <name evidence="2" type="ORF">DI487_05445</name>
</gene>